<organism evidence="2 3">
    <name type="scientific">Gramella jeungdoensis</name>
    <dbReference type="NCBI Taxonomy" id="708091"/>
    <lineage>
        <taxon>Bacteria</taxon>
        <taxon>Pseudomonadati</taxon>
        <taxon>Bacteroidota</taxon>
        <taxon>Flavobacteriia</taxon>
        <taxon>Flavobacteriales</taxon>
        <taxon>Flavobacteriaceae</taxon>
        <taxon>Christiangramia</taxon>
    </lineage>
</organism>
<proteinExistence type="inferred from homology"/>
<dbReference type="Gene3D" id="3.20.10.10">
    <property type="entry name" value="D-amino Acid Aminotransferase, subunit A, domain 2"/>
    <property type="match status" value="1"/>
</dbReference>
<comment type="caution">
    <text evidence="2">The sequence shown here is derived from an EMBL/GenBank/DDBJ whole genome shotgun (WGS) entry which is preliminary data.</text>
</comment>
<name>A0ABT0YXK7_9FLAO</name>
<dbReference type="InterPro" id="IPR036038">
    <property type="entry name" value="Aminotransferase-like"/>
</dbReference>
<dbReference type="InterPro" id="IPR043131">
    <property type="entry name" value="BCAT-like_N"/>
</dbReference>
<reference evidence="2" key="1">
    <citation type="submission" date="2022-06" db="EMBL/GenBank/DDBJ databases">
        <title>Gramella sediminis sp. nov., isolated from deep-sea sediment of the Indian Ocean.</title>
        <authorList>
            <person name="Yang L."/>
        </authorList>
    </citation>
    <scope>NUCLEOTIDE SEQUENCE</scope>
    <source>
        <strain evidence="2">HMD3159</strain>
    </source>
</reference>
<evidence type="ECO:0000313" key="2">
    <source>
        <dbReference type="EMBL" id="MCM8568207.1"/>
    </source>
</evidence>
<keyword evidence="3" id="KW-1185">Reference proteome</keyword>
<dbReference type="Gene3D" id="3.30.470.10">
    <property type="match status" value="1"/>
</dbReference>
<dbReference type="EMBL" id="JAMSCK010000001">
    <property type="protein sequence ID" value="MCM8568207.1"/>
    <property type="molecule type" value="Genomic_DNA"/>
</dbReference>
<keyword evidence="2" id="KW-0032">Aminotransferase</keyword>
<evidence type="ECO:0000313" key="3">
    <source>
        <dbReference type="Proteomes" id="UP001155077"/>
    </source>
</evidence>
<dbReference type="InterPro" id="IPR001544">
    <property type="entry name" value="Aminotrans_IV"/>
</dbReference>
<dbReference type="PANTHER" id="PTHR42743">
    <property type="entry name" value="AMINO-ACID AMINOTRANSFERASE"/>
    <property type="match status" value="1"/>
</dbReference>
<protein>
    <submittedName>
        <fullName evidence="2">Aminotransferase class IV</fullName>
    </submittedName>
</protein>
<sequence length="293" mass="33212">MQAAGVHNKKTYPEIVWFNGEWMKYNEAKISVFDRGFMLGDGVYEVTPFYEGKAFGLKEHLARLQYSLNEIIVDLDAYGLKPLMFEAISKAGLSQKDAAVYVQVSRGVAPRTHYFPDNIEPTVLIYAFPASLKGFENKQWSVLVSEDLRWHRCDIKSTSLLANIKSNTQSHSLGLDENLLVRDGLFTEGSHSTIFFIKDNIIYTHPEGPQILSGITRKFVIAICAELNIEVKEEAFPLSELERVDEVFLTGTTTQVMAVKEMYSEGNNIYDKPEIGPVTRKIQQVFIQKTRSL</sequence>
<accession>A0ABT0YXK7</accession>
<dbReference type="SUPFAM" id="SSF56752">
    <property type="entry name" value="D-aminoacid aminotransferase-like PLP-dependent enzymes"/>
    <property type="match status" value="1"/>
</dbReference>
<evidence type="ECO:0000256" key="1">
    <source>
        <dbReference type="ARBA" id="ARBA00009320"/>
    </source>
</evidence>
<dbReference type="RefSeq" id="WP_252110607.1">
    <property type="nucleotide sequence ID" value="NZ_JAMSCK010000001.1"/>
</dbReference>
<dbReference type="GO" id="GO:0008483">
    <property type="term" value="F:transaminase activity"/>
    <property type="evidence" value="ECO:0007669"/>
    <property type="project" value="UniProtKB-KW"/>
</dbReference>
<comment type="similarity">
    <text evidence="1">Belongs to the class-IV pyridoxal-phosphate-dependent aminotransferase family.</text>
</comment>
<dbReference type="InterPro" id="IPR050571">
    <property type="entry name" value="Class-IV_PLP-Dep_Aminotrnsfr"/>
</dbReference>
<keyword evidence="2" id="KW-0808">Transferase</keyword>
<dbReference type="InterPro" id="IPR043132">
    <property type="entry name" value="BCAT-like_C"/>
</dbReference>
<dbReference type="Pfam" id="PF01063">
    <property type="entry name" value="Aminotran_4"/>
    <property type="match status" value="1"/>
</dbReference>
<dbReference type="Proteomes" id="UP001155077">
    <property type="component" value="Unassembled WGS sequence"/>
</dbReference>
<gene>
    <name evidence="2" type="ORF">NE848_02390</name>
</gene>
<dbReference type="PANTHER" id="PTHR42743:SF10">
    <property type="entry name" value="D-ALANINE AMINOTRANSFERASE"/>
    <property type="match status" value="1"/>
</dbReference>